<feature type="region of interest" description="Disordered" evidence="1">
    <location>
        <begin position="1"/>
        <end position="94"/>
    </location>
</feature>
<feature type="compositionally biased region" description="Basic and acidic residues" evidence="1">
    <location>
        <begin position="85"/>
        <end position="94"/>
    </location>
</feature>
<feature type="compositionally biased region" description="Acidic residues" evidence="1">
    <location>
        <begin position="57"/>
        <end position="68"/>
    </location>
</feature>
<protein>
    <submittedName>
        <fullName evidence="2">Uncharacterized protein</fullName>
    </submittedName>
</protein>
<organism evidence="2 3">
    <name type="scientific">Seminavis robusta</name>
    <dbReference type="NCBI Taxonomy" id="568900"/>
    <lineage>
        <taxon>Eukaryota</taxon>
        <taxon>Sar</taxon>
        <taxon>Stramenopiles</taxon>
        <taxon>Ochrophyta</taxon>
        <taxon>Bacillariophyta</taxon>
        <taxon>Bacillariophyceae</taxon>
        <taxon>Bacillariophycidae</taxon>
        <taxon>Naviculales</taxon>
        <taxon>Naviculaceae</taxon>
        <taxon>Seminavis</taxon>
    </lineage>
</organism>
<sequence length="94" mass="10482">MYSNNRNTAKDSATVEKLEPPPTRPTTVEEEAQSWRMMFDGHPGLDFSFLLDGDDHGSDDDDNDDDAEGTGVLHSNPRSSLGPEEQEKQDRTTE</sequence>
<gene>
    <name evidence="2" type="ORF">SEMRO_689_G187520.1</name>
</gene>
<accession>A0A9N8HIB4</accession>
<dbReference type="EMBL" id="CAICTM010000688">
    <property type="protein sequence ID" value="CAB9515006.1"/>
    <property type="molecule type" value="Genomic_DNA"/>
</dbReference>
<feature type="compositionally biased region" description="Polar residues" evidence="1">
    <location>
        <begin position="1"/>
        <end position="11"/>
    </location>
</feature>
<dbReference type="AlphaFoldDB" id="A0A9N8HIB4"/>
<dbReference type="Proteomes" id="UP001153069">
    <property type="component" value="Unassembled WGS sequence"/>
</dbReference>
<evidence type="ECO:0000313" key="3">
    <source>
        <dbReference type="Proteomes" id="UP001153069"/>
    </source>
</evidence>
<name>A0A9N8HIB4_9STRA</name>
<evidence type="ECO:0000256" key="1">
    <source>
        <dbReference type="SAM" id="MobiDB-lite"/>
    </source>
</evidence>
<comment type="caution">
    <text evidence="2">The sequence shown here is derived from an EMBL/GenBank/DDBJ whole genome shotgun (WGS) entry which is preliminary data.</text>
</comment>
<keyword evidence="3" id="KW-1185">Reference proteome</keyword>
<proteinExistence type="predicted"/>
<reference evidence="2" key="1">
    <citation type="submission" date="2020-06" db="EMBL/GenBank/DDBJ databases">
        <authorList>
            <consortium name="Plant Systems Biology data submission"/>
        </authorList>
    </citation>
    <scope>NUCLEOTIDE SEQUENCE</scope>
    <source>
        <strain evidence="2">D6</strain>
    </source>
</reference>
<evidence type="ECO:0000313" key="2">
    <source>
        <dbReference type="EMBL" id="CAB9515006.1"/>
    </source>
</evidence>